<proteinExistence type="predicted"/>
<dbReference type="InterPro" id="IPR027417">
    <property type="entry name" value="P-loop_NTPase"/>
</dbReference>
<evidence type="ECO:0000256" key="1">
    <source>
        <dbReference type="ARBA" id="ARBA00022701"/>
    </source>
</evidence>
<dbReference type="GO" id="GO:0005874">
    <property type="term" value="C:microtubule"/>
    <property type="evidence" value="ECO:0007669"/>
    <property type="project" value="UniProtKB-KW"/>
</dbReference>
<evidence type="ECO:0000259" key="5">
    <source>
        <dbReference type="Pfam" id="PF16796"/>
    </source>
</evidence>
<dbReference type="InterPro" id="IPR036961">
    <property type="entry name" value="Kinesin_motor_dom_sf"/>
</dbReference>
<dbReference type="EnsemblPlants" id="QL09p008086:mrna">
    <property type="protein sequence ID" value="QL09p008086:mrna"/>
    <property type="gene ID" value="QL09p008086"/>
</dbReference>
<reference evidence="6" key="2">
    <citation type="submission" date="2021-01" db="UniProtKB">
        <authorList>
            <consortium name="EnsemblPlants"/>
        </authorList>
    </citation>
    <scope>IDENTIFICATION</scope>
</reference>
<dbReference type="AlphaFoldDB" id="A0A7N2MHZ6"/>
<organism evidence="6 7">
    <name type="scientific">Quercus lobata</name>
    <name type="common">Valley oak</name>
    <dbReference type="NCBI Taxonomy" id="97700"/>
    <lineage>
        <taxon>Eukaryota</taxon>
        <taxon>Viridiplantae</taxon>
        <taxon>Streptophyta</taxon>
        <taxon>Embryophyta</taxon>
        <taxon>Tracheophyta</taxon>
        <taxon>Spermatophyta</taxon>
        <taxon>Magnoliopsida</taxon>
        <taxon>eudicotyledons</taxon>
        <taxon>Gunneridae</taxon>
        <taxon>Pentapetalae</taxon>
        <taxon>rosids</taxon>
        <taxon>fabids</taxon>
        <taxon>Fagales</taxon>
        <taxon>Fagaceae</taxon>
        <taxon>Quercus</taxon>
    </lineage>
</organism>
<evidence type="ECO:0000256" key="2">
    <source>
        <dbReference type="ARBA" id="ARBA00022741"/>
    </source>
</evidence>
<dbReference type="InParanoid" id="A0A7N2MHZ6"/>
<keyword evidence="7" id="KW-1185">Reference proteome</keyword>
<protein>
    <recommendedName>
        <fullName evidence="5">Spindle pole body-associated protein Vik1/Cik1 microtubule binding domain-containing protein</fullName>
    </recommendedName>
</protein>
<dbReference type="Gramene" id="QL09p008086:mrna">
    <property type="protein sequence ID" value="QL09p008086:mrna"/>
    <property type="gene ID" value="QL09p008086"/>
</dbReference>
<dbReference type="InterPro" id="IPR031852">
    <property type="entry name" value="Vik1/Cik1_MT-bd"/>
</dbReference>
<dbReference type="GO" id="GO:0003777">
    <property type="term" value="F:microtubule motor activity"/>
    <property type="evidence" value="ECO:0007669"/>
    <property type="project" value="InterPro"/>
</dbReference>
<keyword evidence="1" id="KW-0493">Microtubule</keyword>
<dbReference type="GO" id="GO:0007018">
    <property type="term" value="P:microtubule-based movement"/>
    <property type="evidence" value="ECO:0007669"/>
    <property type="project" value="InterPro"/>
</dbReference>
<keyword evidence="4" id="KW-0505">Motor protein</keyword>
<dbReference type="PANTHER" id="PTHR47972:SF45">
    <property type="entry name" value="PROTEIN CLARET SEGREGATIONAL"/>
    <property type="match status" value="1"/>
</dbReference>
<dbReference type="GO" id="GO:0008017">
    <property type="term" value="F:microtubule binding"/>
    <property type="evidence" value="ECO:0007669"/>
    <property type="project" value="InterPro"/>
</dbReference>
<evidence type="ECO:0000256" key="3">
    <source>
        <dbReference type="ARBA" id="ARBA00022840"/>
    </source>
</evidence>
<evidence type="ECO:0000313" key="7">
    <source>
        <dbReference type="Proteomes" id="UP000594261"/>
    </source>
</evidence>
<dbReference type="Proteomes" id="UP000594261">
    <property type="component" value="Chromosome 9"/>
</dbReference>
<dbReference type="Pfam" id="PF16796">
    <property type="entry name" value="Microtub_bd"/>
    <property type="match status" value="1"/>
</dbReference>
<dbReference type="EMBL" id="LRBV02000009">
    <property type="status" value="NOT_ANNOTATED_CDS"/>
    <property type="molecule type" value="Genomic_DNA"/>
</dbReference>
<keyword evidence="2" id="KW-0547">Nucleotide-binding</keyword>
<dbReference type="PANTHER" id="PTHR47972">
    <property type="entry name" value="KINESIN-LIKE PROTEIN KLP-3"/>
    <property type="match status" value="1"/>
</dbReference>
<sequence>MPLHIKGRSFPYKHILMCFPRQCGIPWNARPPFLGYYMDGWLQSTQVFVECLGVVERKKLLMELFLHLLPTLDLDFTTSLARNLQLFPSSGSSPFKNLDDDWIICDDAMLAQHNTIMELEGKLQFFCRCGDGTSIDVPDQHIALKVEGKNHHFKFDQVFSHQASLDDVFGKTSKFLRSALDGYKHPREKGHLTWDKCFPNTLPRETGTSSGS</sequence>
<evidence type="ECO:0000313" key="6">
    <source>
        <dbReference type="EnsemblPlants" id="QL09p008086:mrna"/>
    </source>
</evidence>
<keyword evidence="3" id="KW-0067">ATP-binding</keyword>
<dbReference type="SUPFAM" id="SSF52540">
    <property type="entry name" value="P-loop containing nucleoside triphosphate hydrolases"/>
    <property type="match status" value="1"/>
</dbReference>
<reference evidence="6 7" key="1">
    <citation type="journal article" date="2016" name="G3 (Bethesda)">
        <title>First Draft Assembly and Annotation of the Genome of a California Endemic Oak Quercus lobata Nee (Fagaceae).</title>
        <authorList>
            <person name="Sork V.L."/>
            <person name="Fitz-Gibbon S.T."/>
            <person name="Puiu D."/>
            <person name="Crepeau M."/>
            <person name="Gugger P.F."/>
            <person name="Sherman R."/>
            <person name="Stevens K."/>
            <person name="Langley C.H."/>
            <person name="Pellegrini M."/>
            <person name="Salzberg S.L."/>
        </authorList>
    </citation>
    <scope>NUCLEOTIDE SEQUENCE [LARGE SCALE GENOMIC DNA]</scope>
    <source>
        <strain evidence="6 7">cv. SW786</strain>
    </source>
</reference>
<accession>A0A7N2MHZ6</accession>
<dbReference type="GO" id="GO:0005524">
    <property type="term" value="F:ATP binding"/>
    <property type="evidence" value="ECO:0007669"/>
    <property type="project" value="UniProtKB-KW"/>
</dbReference>
<name>A0A7N2MHZ6_QUELO</name>
<evidence type="ECO:0000256" key="4">
    <source>
        <dbReference type="ARBA" id="ARBA00023175"/>
    </source>
</evidence>
<feature type="domain" description="Spindle pole body-associated protein Vik1/Cik1 microtubule binding" evidence="5">
    <location>
        <begin position="113"/>
        <end position="184"/>
    </location>
</feature>
<dbReference type="InterPro" id="IPR027640">
    <property type="entry name" value="Kinesin-like_fam"/>
</dbReference>
<dbReference type="Gene3D" id="3.40.850.10">
    <property type="entry name" value="Kinesin motor domain"/>
    <property type="match status" value="1"/>
</dbReference>